<dbReference type="PANTHER" id="PTHR46832:SF1">
    <property type="entry name" value="5'-METHYLTHIOADENOSINE_S-ADENOSYLHOMOCYSTEINE NUCLEOSIDASE"/>
    <property type="match status" value="1"/>
</dbReference>
<evidence type="ECO:0000259" key="1">
    <source>
        <dbReference type="Pfam" id="PF01048"/>
    </source>
</evidence>
<dbReference type="SUPFAM" id="SSF53167">
    <property type="entry name" value="Purine and uridine phosphorylases"/>
    <property type="match status" value="1"/>
</dbReference>
<dbReference type="GO" id="GO:0005829">
    <property type="term" value="C:cytosol"/>
    <property type="evidence" value="ECO:0007669"/>
    <property type="project" value="TreeGrafter"/>
</dbReference>
<dbReference type="InterPro" id="IPR035994">
    <property type="entry name" value="Nucleoside_phosphorylase_sf"/>
</dbReference>
<dbReference type="GO" id="GO:0008782">
    <property type="term" value="F:adenosylhomocysteine nucleosidase activity"/>
    <property type="evidence" value="ECO:0007669"/>
    <property type="project" value="TreeGrafter"/>
</dbReference>
<dbReference type="InterPro" id="IPR000845">
    <property type="entry name" value="Nucleoside_phosphorylase_d"/>
</dbReference>
<dbReference type="Proteomes" id="UP000324298">
    <property type="component" value="Unassembled WGS sequence"/>
</dbReference>
<dbReference type="PANTHER" id="PTHR46832">
    <property type="entry name" value="5'-METHYLTHIOADENOSINE/S-ADENOSYLHOMOCYSTEINE NUCLEOSIDASE"/>
    <property type="match status" value="1"/>
</dbReference>
<dbReference type="CDD" id="cd17877">
    <property type="entry name" value="NP_MTAN-like"/>
    <property type="match status" value="1"/>
</dbReference>
<accession>A0A5A9XE09</accession>
<organism evidence="2 3">
    <name type="scientific">Oryzomonas rubra</name>
    <dbReference type="NCBI Taxonomy" id="2509454"/>
    <lineage>
        <taxon>Bacteria</taxon>
        <taxon>Pseudomonadati</taxon>
        <taxon>Thermodesulfobacteriota</taxon>
        <taxon>Desulfuromonadia</taxon>
        <taxon>Geobacterales</taxon>
        <taxon>Geobacteraceae</taxon>
        <taxon>Oryzomonas</taxon>
    </lineage>
</organism>
<proteinExistence type="predicted"/>
<dbReference type="AlphaFoldDB" id="A0A5A9XE09"/>
<name>A0A5A9XE09_9BACT</name>
<feature type="domain" description="Nucleoside phosphorylase" evidence="1">
    <location>
        <begin position="3"/>
        <end position="215"/>
    </location>
</feature>
<dbReference type="GO" id="GO:0009116">
    <property type="term" value="P:nucleoside metabolic process"/>
    <property type="evidence" value="ECO:0007669"/>
    <property type="project" value="InterPro"/>
</dbReference>
<dbReference type="EMBL" id="SRSD01000006">
    <property type="protein sequence ID" value="KAA0891422.1"/>
    <property type="molecule type" value="Genomic_DNA"/>
</dbReference>
<keyword evidence="3" id="KW-1185">Reference proteome</keyword>
<sequence length="248" mass="26125">MNIAIITAMPEETRACLKAAGAAEPLKVGRFKAFRCRTPERNLLLVESGMGFKNAAAAAEALLGECRPALLISAGFCGGIAPELRVGDVAVSRELCIVANGAVQPVPVAIAPAAQNFVARQSAAGARVFASQFAGTPSIMAKKQLALLLPSGAPCPVVEMESAAIAIVAAENGIPFMGIRTVSDAADEELGFSLDEFTDHNLRIRPHRVALTILRKPWIMPQLMRLARNSRIAADSLSQAMARLLASL</sequence>
<reference evidence="2 3" key="1">
    <citation type="submission" date="2019-04" db="EMBL/GenBank/DDBJ databases">
        <title>Geobacter ruber sp. nov., ferric-reducing bacteria isolated from paddy soil.</title>
        <authorList>
            <person name="Xu Z."/>
            <person name="Masuda Y."/>
            <person name="Itoh H."/>
            <person name="Senoo K."/>
        </authorList>
    </citation>
    <scope>NUCLEOTIDE SEQUENCE [LARGE SCALE GENOMIC DNA]</scope>
    <source>
        <strain evidence="2 3">Red88</strain>
    </source>
</reference>
<gene>
    <name evidence="2" type="ORF">ET418_11640</name>
</gene>
<dbReference type="RefSeq" id="WP_149307784.1">
    <property type="nucleotide sequence ID" value="NZ_SRSD01000006.1"/>
</dbReference>
<dbReference type="GO" id="GO:0019284">
    <property type="term" value="P:L-methionine salvage from S-adenosylmethionine"/>
    <property type="evidence" value="ECO:0007669"/>
    <property type="project" value="TreeGrafter"/>
</dbReference>
<protein>
    <submittedName>
        <fullName evidence="2">Phosphorylase</fullName>
    </submittedName>
</protein>
<dbReference type="Pfam" id="PF01048">
    <property type="entry name" value="PNP_UDP_1"/>
    <property type="match status" value="1"/>
</dbReference>
<dbReference type="OrthoDB" id="5394564at2"/>
<comment type="caution">
    <text evidence="2">The sequence shown here is derived from an EMBL/GenBank/DDBJ whole genome shotgun (WGS) entry which is preliminary data.</text>
</comment>
<evidence type="ECO:0000313" key="2">
    <source>
        <dbReference type="EMBL" id="KAA0891422.1"/>
    </source>
</evidence>
<dbReference type="GO" id="GO:0008930">
    <property type="term" value="F:methylthioadenosine nucleosidase activity"/>
    <property type="evidence" value="ECO:0007669"/>
    <property type="project" value="TreeGrafter"/>
</dbReference>
<dbReference type="Gene3D" id="3.40.50.1580">
    <property type="entry name" value="Nucleoside phosphorylase domain"/>
    <property type="match status" value="1"/>
</dbReference>
<evidence type="ECO:0000313" key="3">
    <source>
        <dbReference type="Proteomes" id="UP000324298"/>
    </source>
</evidence>